<gene>
    <name evidence="1" type="ORF">DICPUDRAFT_77784</name>
</gene>
<proteinExistence type="predicted"/>
<accession>F0ZHL6</accession>
<dbReference type="EMBL" id="GL871023">
    <property type="protein sequence ID" value="EGC36536.1"/>
    <property type="molecule type" value="Genomic_DNA"/>
</dbReference>
<dbReference type="InParanoid" id="F0ZHL6"/>
<evidence type="ECO:0000313" key="1">
    <source>
        <dbReference type="EMBL" id="EGC36536.1"/>
    </source>
</evidence>
<evidence type="ECO:0000313" key="2">
    <source>
        <dbReference type="Proteomes" id="UP000001064"/>
    </source>
</evidence>
<protein>
    <submittedName>
        <fullName evidence="1">Uncharacterized protein</fullName>
    </submittedName>
</protein>
<dbReference type="VEuPathDB" id="AmoebaDB:DICPUDRAFT_77784"/>
<dbReference type="Proteomes" id="UP000001064">
    <property type="component" value="Unassembled WGS sequence"/>
</dbReference>
<sequence length="115" mass="13208">MNLLMRFNYVKKKIDCDIEAFVKKDPHFKDTFFYTFLTDQTKTLLTGKGDWSESSLSFLATLKHHCGSKIVGLLTGAKPLRYSYGGIPVLQNHQLHVSIKNLIVSMRMNSFLEYS</sequence>
<keyword evidence="2" id="KW-1185">Reference proteome</keyword>
<dbReference type="KEGG" id="dpp:DICPUDRAFT_77784"/>
<dbReference type="RefSeq" id="XP_003286908.1">
    <property type="nucleotide sequence ID" value="XM_003286860.1"/>
</dbReference>
<dbReference type="GeneID" id="10500400"/>
<name>F0ZHL6_DICPU</name>
<organism evidence="1 2">
    <name type="scientific">Dictyostelium purpureum</name>
    <name type="common">Slime mold</name>
    <dbReference type="NCBI Taxonomy" id="5786"/>
    <lineage>
        <taxon>Eukaryota</taxon>
        <taxon>Amoebozoa</taxon>
        <taxon>Evosea</taxon>
        <taxon>Eumycetozoa</taxon>
        <taxon>Dictyostelia</taxon>
        <taxon>Dictyosteliales</taxon>
        <taxon>Dictyosteliaceae</taxon>
        <taxon>Dictyostelium</taxon>
    </lineage>
</organism>
<reference evidence="2" key="1">
    <citation type="journal article" date="2011" name="Genome Biol.">
        <title>Comparative genomics of the social amoebae Dictyostelium discoideum and Dictyostelium purpureum.</title>
        <authorList>
            <consortium name="US DOE Joint Genome Institute (JGI-PGF)"/>
            <person name="Sucgang R."/>
            <person name="Kuo A."/>
            <person name="Tian X."/>
            <person name="Salerno W."/>
            <person name="Parikh A."/>
            <person name="Feasley C.L."/>
            <person name="Dalin E."/>
            <person name="Tu H."/>
            <person name="Huang E."/>
            <person name="Barry K."/>
            <person name="Lindquist E."/>
            <person name="Shapiro H."/>
            <person name="Bruce D."/>
            <person name="Schmutz J."/>
            <person name="Salamov A."/>
            <person name="Fey P."/>
            <person name="Gaudet P."/>
            <person name="Anjard C."/>
            <person name="Babu M.M."/>
            <person name="Basu S."/>
            <person name="Bushmanova Y."/>
            <person name="van der Wel H."/>
            <person name="Katoh-Kurasawa M."/>
            <person name="Dinh C."/>
            <person name="Coutinho P.M."/>
            <person name="Saito T."/>
            <person name="Elias M."/>
            <person name="Schaap P."/>
            <person name="Kay R.R."/>
            <person name="Henrissat B."/>
            <person name="Eichinger L."/>
            <person name="Rivero F."/>
            <person name="Putnam N.H."/>
            <person name="West C.M."/>
            <person name="Loomis W.F."/>
            <person name="Chisholm R.L."/>
            <person name="Shaulsky G."/>
            <person name="Strassmann J.E."/>
            <person name="Queller D.C."/>
            <person name="Kuspa A."/>
            <person name="Grigoriev I.V."/>
        </authorList>
    </citation>
    <scope>NUCLEOTIDE SEQUENCE [LARGE SCALE GENOMIC DNA]</scope>
    <source>
        <strain evidence="2">QSDP1</strain>
    </source>
</reference>
<dbReference type="AlphaFoldDB" id="F0ZHL6"/>